<evidence type="ECO:0000313" key="1">
    <source>
        <dbReference type="EMBL" id="KFX74547.1"/>
    </source>
</evidence>
<dbReference type="InterPro" id="IPR011652">
    <property type="entry name" value="MORN_2"/>
</dbReference>
<evidence type="ECO:0008006" key="2">
    <source>
        <dbReference type="Google" id="ProtNLM"/>
    </source>
</evidence>
<dbReference type="SUPFAM" id="SSF82185">
    <property type="entry name" value="Histone H3 K4-specific methyltransferase SET7/9 N-terminal domain"/>
    <property type="match status" value="1"/>
</dbReference>
<organism evidence="1">
    <name type="scientific">Bacteroides fragilis</name>
    <dbReference type="NCBI Taxonomy" id="817"/>
    <lineage>
        <taxon>Bacteria</taxon>
        <taxon>Pseudomonadati</taxon>
        <taxon>Bacteroidota</taxon>
        <taxon>Bacteroidia</taxon>
        <taxon>Bacteroidales</taxon>
        <taxon>Bacteroidaceae</taxon>
        <taxon>Bacteroides</taxon>
    </lineage>
</organism>
<name>A0A0I9S9D2_BACFG</name>
<dbReference type="PATRIC" id="fig|817.53.peg.2435"/>
<dbReference type="Pfam" id="PF07661">
    <property type="entry name" value="MORN_2"/>
    <property type="match status" value="1"/>
</dbReference>
<dbReference type="AlphaFoldDB" id="A0A0I9S9D2"/>
<accession>A0A0I9S9D2</accession>
<gene>
    <name evidence="1" type="ORF">EE52_0211805</name>
</gene>
<dbReference type="EMBL" id="JMZZ02000144">
    <property type="protein sequence ID" value="KFX74547.1"/>
    <property type="molecule type" value="Genomic_DNA"/>
</dbReference>
<dbReference type="Gene3D" id="2.20.110.10">
    <property type="entry name" value="Histone H3 K4-specific methyltransferase SET7/9 N-terminal domain"/>
    <property type="match status" value="1"/>
</dbReference>
<proteinExistence type="predicted"/>
<reference evidence="1" key="1">
    <citation type="book" date="2014" name="THE 24TH EUROPEAN CONGRESS OF CLINICAL MICROBIOLOGY AND INFECTIOUS DISEASES" publisher="ECCMID 2014" city="Barcelona, Spain">
        <title>Identification of resistance genes in three multidrug-resistant Bacteroides fragilis isolates by whole genome sequencing.</title>
        <editorList>
            <person name="Unknown"/>
            <person name="A."/>
        </editorList>
        <authorList>
            <person name="Sydenham T.V."/>
            <person name="Hasman H."/>
            <person name="Wang M."/>
            <person name="Soki J."/>
            <person name="Nagy E."/>
            <person name="Justesen U.S."/>
        </authorList>
    </citation>
    <scope>NUCLEOTIDE SEQUENCE</scope>
    <source>
        <strain evidence="1">DCMOUH0018B</strain>
    </source>
</reference>
<reference evidence="1" key="2">
    <citation type="submission" date="2014-07" db="EMBL/GenBank/DDBJ databases">
        <title>Genetics and epidemiology of antimicrobial resistance in B. fragilis group.</title>
        <authorList>
            <person name="Sydenham T.V."/>
            <person name="Hasman H."/>
            <person name="Kemp M."/>
            <person name="Justesen U.S."/>
        </authorList>
    </citation>
    <scope>NUCLEOTIDE SEQUENCE [LARGE SCALE GENOMIC DNA]</scope>
    <source>
        <strain evidence="1">DCMOUH0018B</strain>
    </source>
</reference>
<sequence length="85" mass="10294">MLNLRYSYHLVINELLFLGNVLREFYPEGALKSEAEIKEGKRHGRYREYYENGKLKFRGKYANNQPKGTWKYYTEEGESERKEKH</sequence>
<comment type="caution">
    <text evidence="1">The sequence shown here is derived from an EMBL/GenBank/DDBJ whole genome shotgun (WGS) entry which is preliminary data.</text>
</comment>
<protein>
    <recommendedName>
        <fullName evidence="2">MORN repeat variant family protein</fullName>
    </recommendedName>
</protein>